<comment type="caution">
    <text evidence="1">The sequence shown here is derived from an EMBL/GenBank/DDBJ whole genome shotgun (WGS) entry which is preliminary data.</text>
</comment>
<dbReference type="RefSeq" id="WP_323983102.1">
    <property type="nucleotide sequence ID" value="NZ_JAYKBW010000006.1"/>
</dbReference>
<proteinExistence type="predicted"/>
<name>A0ABU5ZAK5_9FLAO</name>
<organism evidence="1 2">
    <name type="scientific">Capnocytophaga gingivalis</name>
    <dbReference type="NCBI Taxonomy" id="1017"/>
    <lineage>
        <taxon>Bacteria</taxon>
        <taxon>Pseudomonadati</taxon>
        <taxon>Bacteroidota</taxon>
        <taxon>Flavobacteriia</taxon>
        <taxon>Flavobacteriales</taxon>
        <taxon>Flavobacteriaceae</taxon>
        <taxon>Capnocytophaga</taxon>
    </lineage>
</organism>
<evidence type="ECO:0000313" key="1">
    <source>
        <dbReference type="EMBL" id="MEB3074772.1"/>
    </source>
</evidence>
<dbReference type="Proteomes" id="UP001311730">
    <property type="component" value="Unassembled WGS sequence"/>
</dbReference>
<reference evidence="1 2" key="1">
    <citation type="submission" date="2023-12" db="EMBL/GenBank/DDBJ databases">
        <title>Genomic sequences of Capnocytophaga and Parvimonas strains.</title>
        <authorList>
            <person name="Watt R.M."/>
            <person name="Wang M."/>
            <person name="Yang T."/>
            <person name="Tong W.M."/>
        </authorList>
    </citation>
    <scope>NUCLEOTIDE SEQUENCE [LARGE SCALE GENOMIC DNA]</scope>
    <source>
        <strain evidence="1 2">CCUG 13096</strain>
    </source>
</reference>
<evidence type="ECO:0000313" key="2">
    <source>
        <dbReference type="Proteomes" id="UP001311730"/>
    </source>
</evidence>
<dbReference type="EMBL" id="JAYKBW010000006">
    <property type="protein sequence ID" value="MEB3074772.1"/>
    <property type="molecule type" value="Genomic_DNA"/>
</dbReference>
<keyword evidence="2" id="KW-1185">Reference proteome</keyword>
<protein>
    <submittedName>
        <fullName evidence="1">Uncharacterized protein</fullName>
    </submittedName>
</protein>
<gene>
    <name evidence="1" type="ORF">VJJ08_05585</name>
</gene>
<sequence length="57" mass="6561">MEILGYELQVRTSGEALGDDVKIVFYDKKGQVTLINPDKANDWKDPSKKYRKNTCQL</sequence>
<accession>A0ABU5ZAK5</accession>